<evidence type="ECO:0000313" key="11">
    <source>
        <dbReference type="Proteomes" id="UP000824044"/>
    </source>
</evidence>
<dbReference type="FunFam" id="3.20.20.70:FF:000118">
    <property type="entry name" value="Alpha-galactosidase"/>
    <property type="match status" value="1"/>
</dbReference>
<dbReference type="PRINTS" id="PR00743">
    <property type="entry name" value="GLHYDRLASE36"/>
</dbReference>
<dbReference type="InterPro" id="IPR002252">
    <property type="entry name" value="Glyco_hydro_36"/>
</dbReference>
<dbReference type="PANTHER" id="PTHR43053:SF3">
    <property type="entry name" value="ALPHA-GALACTOSIDASE C-RELATED"/>
    <property type="match status" value="1"/>
</dbReference>
<dbReference type="Gene3D" id="3.20.20.70">
    <property type="entry name" value="Aldolase class I"/>
    <property type="match status" value="1"/>
</dbReference>
<comment type="catalytic activity">
    <reaction evidence="1 5">
        <text>Hydrolysis of terminal, non-reducing alpha-D-galactose residues in alpha-D-galactosides, including galactose oligosaccharides, galactomannans and galactolipids.</text>
        <dbReference type="EC" id="3.2.1.22"/>
    </reaction>
</comment>
<dbReference type="InterPro" id="IPR013785">
    <property type="entry name" value="Aldolase_TIM"/>
</dbReference>
<evidence type="ECO:0000256" key="3">
    <source>
        <dbReference type="ARBA" id="ARBA00022801"/>
    </source>
</evidence>
<feature type="domain" description="Glycosyl hydrolase family 36 N-terminal" evidence="9">
    <location>
        <begin position="28"/>
        <end position="288"/>
    </location>
</feature>
<evidence type="ECO:0000256" key="4">
    <source>
        <dbReference type="ARBA" id="ARBA00023295"/>
    </source>
</evidence>
<accession>A0A9D2IWB8</accession>
<dbReference type="InterPro" id="IPR013780">
    <property type="entry name" value="Glyco_hydro_b"/>
</dbReference>
<comment type="similarity">
    <text evidence="5">Belongs to the glycosyl hydrolase.</text>
</comment>
<dbReference type="SUPFAM" id="SSF51445">
    <property type="entry name" value="(Trans)glycosidases"/>
    <property type="match status" value="1"/>
</dbReference>
<feature type="active site" description="Nucleophile" evidence="6">
    <location>
        <position position="479"/>
    </location>
</feature>
<dbReference type="EMBL" id="DXBS01000100">
    <property type="protein sequence ID" value="HIZ24842.1"/>
    <property type="molecule type" value="Genomic_DNA"/>
</dbReference>
<gene>
    <name evidence="10" type="ORF">H9812_05185</name>
</gene>
<organism evidence="10 11">
    <name type="scientific">Candidatus Gallimonas intestinigallinarum</name>
    <dbReference type="NCBI Taxonomy" id="2838604"/>
    <lineage>
        <taxon>Bacteria</taxon>
        <taxon>Bacillati</taxon>
        <taxon>Bacillota</taxon>
        <taxon>Clostridia</taxon>
        <taxon>Candidatus Gallimonas</taxon>
    </lineage>
</organism>
<sequence length="724" mass="82459">MITYHEDARIFVLDNGSMGYAIYVNDAGYLETVYFGRHMADYTDVSCMRDAGGYATPRYLVTSDADVGYADGFKADCAPLECSPHALTDKRGAPLIVRDGSGSYVTDFRYDSYTIEEGAPDLEELPHAHGENAETLDILLKDRTRELWAHLVLTIFADKDVLVKSFSVENGTDEAVRLTRAMSMQLDLPRADYDLVHFRGRWAKERDYTENAVVDGVQEVSSNLGRSSAEENPFVYLKERHATMEQGEVIGFNLIYSGNFKFRTFVGLFRGLHITYGINDEDFEWILEPGEDFQTPQAVIAYSAEGVDKMSQTFHRFIRENLMTYAKNEDYKPVLFNSWEGCYFTFDTDLILSYLEDACEIGAELFVLDDGWFGARNDDTAGLGDWQVNEKKIDLKRVIDACHAKGVKFGIWFEPEMVNPDSDLFRAHPEYALGWGEDELSLMRHQLHLDFANPAVVEAVYAQMNDFLQEYPVDYIKWDYNRTVAEHVSRAYPPERQGEIYHRLVLGYYSLLGRLTREYPDIMFEGCASGGGRFDMGTLCYCPQIWCSDESDPAQRMDIQFNTSLGYPLSAIASHVNDSKVAPYATKAALALFGTYGYEMNPNVLTEAEVSDLAAHAELYRKYHRDVIEGGTLYHLCAPYAGNYMCMQCVSQDKSTSLVLFMNKLKELEQFRFLKLRGLDAEKRYHNTLDGCTHTGEYYMRVGLNLSNGWLTEFSHKLIILTEE</sequence>
<reference evidence="10" key="1">
    <citation type="journal article" date="2021" name="PeerJ">
        <title>Extensive microbial diversity within the chicken gut microbiome revealed by metagenomics and culture.</title>
        <authorList>
            <person name="Gilroy R."/>
            <person name="Ravi A."/>
            <person name="Getino M."/>
            <person name="Pursley I."/>
            <person name="Horton D.L."/>
            <person name="Alikhan N.F."/>
            <person name="Baker D."/>
            <person name="Gharbi K."/>
            <person name="Hall N."/>
            <person name="Watson M."/>
            <person name="Adriaenssens E.M."/>
            <person name="Foster-Nyarko E."/>
            <person name="Jarju S."/>
            <person name="Secka A."/>
            <person name="Antonio M."/>
            <person name="Oren A."/>
            <person name="Chaudhuri R.R."/>
            <person name="La Ragione R."/>
            <person name="Hildebrand F."/>
            <person name="Pallen M.J."/>
        </authorList>
    </citation>
    <scope>NUCLEOTIDE SEQUENCE</scope>
    <source>
        <strain evidence="10">CHK33-5263</strain>
    </source>
</reference>
<evidence type="ECO:0000259" key="9">
    <source>
        <dbReference type="Pfam" id="PF16875"/>
    </source>
</evidence>
<evidence type="ECO:0000256" key="7">
    <source>
        <dbReference type="PIRSR" id="PIRSR005536-2"/>
    </source>
</evidence>
<reference evidence="10" key="2">
    <citation type="submission" date="2021-04" db="EMBL/GenBank/DDBJ databases">
        <authorList>
            <person name="Gilroy R."/>
        </authorList>
    </citation>
    <scope>NUCLEOTIDE SEQUENCE</scope>
    <source>
        <strain evidence="10">CHK33-5263</strain>
    </source>
</reference>
<feature type="binding site" evidence="7">
    <location>
        <begin position="369"/>
        <end position="370"/>
    </location>
    <ligand>
        <name>substrate</name>
    </ligand>
</feature>
<dbReference type="InterPro" id="IPR031705">
    <property type="entry name" value="Glyco_hydro_36_C"/>
</dbReference>
<keyword evidence="3 5" id="KW-0378">Hydrolase</keyword>
<evidence type="ECO:0000256" key="6">
    <source>
        <dbReference type="PIRSR" id="PIRSR005536-1"/>
    </source>
</evidence>
<dbReference type="GO" id="GO:0004557">
    <property type="term" value="F:alpha-galactosidase activity"/>
    <property type="evidence" value="ECO:0007669"/>
    <property type="project" value="UniProtKB-UniRule"/>
</dbReference>
<dbReference type="Gene3D" id="2.70.98.60">
    <property type="entry name" value="alpha-galactosidase from lactobacil brevis"/>
    <property type="match status" value="1"/>
</dbReference>
<evidence type="ECO:0000259" key="8">
    <source>
        <dbReference type="Pfam" id="PF16874"/>
    </source>
</evidence>
<dbReference type="AlphaFoldDB" id="A0A9D2IWB8"/>
<dbReference type="Gene3D" id="2.60.40.1180">
    <property type="entry name" value="Golgi alpha-mannosidase II"/>
    <property type="match status" value="1"/>
</dbReference>
<evidence type="ECO:0000313" key="10">
    <source>
        <dbReference type="EMBL" id="HIZ24842.1"/>
    </source>
</evidence>
<dbReference type="InterPro" id="IPR031704">
    <property type="entry name" value="Glyco_hydro_36_N"/>
</dbReference>
<protein>
    <recommendedName>
        <fullName evidence="2 5">Alpha-galactosidase</fullName>
        <ecNumber evidence="2 5">3.2.1.22</ecNumber>
    </recommendedName>
</protein>
<evidence type="ECO:0000256" key="5">
    <source>
        <dbReference type="PIRNR" id="PIRNR005536"/>
    </source>
</evidence>
<name>A0A9D2IWB8_9FIRM</name>
<dbReference type="PIRSF" id="PIRSF005536">
    <property type="entry name" value="Agal"/>
    <property type="match status" value="1"/>
</dbReference>
<feature type="domain" description="Glycosyl hydrolase family 36 C-terminal" evidence="8">
    <location>
        <begin position="645"/>
        <end position="721"/>
    </location>
</feature>
<feature type="binding site" evidence="7">
    <location>
        <position position="527"/>
    </location>
    <ligand>
        <name>substrate</name>
    </ligand>
</feature>
<feature type="binding site" evidence="7">
    <location>
        <begin position="477"/>
        <end position="481"/>
    </location>
    <ligand>
        <name>substrate</name>
    </ligand>
</feature>
<keyword evidence="4 5" id="KW-0326">Glycosidase</keyword>
<dbReference type="PANTHER" id="PTHR43053">
    <property type="entry name" value="GLYCOSIDASE FAMILY 31"/>
    <property type="match status" value="1"/>
</dbReference>
<dbReference type="InterPro" id="IPR038417">
    <property type="entry name" value="Alpga-gal_N_sf"/>
</dbReference>
<dbReference type="Pfam" id="PF02065">
    <property type="entry name" value="Melibiase"/>
    <property type="match status" value="1"/>
</dbReference>
<feature type="binding site" evidence="7">
    <location>
        <position position="549"/>
    </location>
    <ligand>
        <name>substrate</name>
    </ligand>
</feature>
<dbReference type="GO" id="GO:0016052">
    <property type="term" value="P:carbohydrate catabolic process"/>
    <property type="evidence" value="ECO:0007669"/>
    <property type="project" value="InterPro"/>
</dbReference>
<dbReference type="Pfam" id="PF16874">
    <property type="entry name" value="Glyco_hydro_36C"/>
    <property type="match status" value="1"/>
</dbReference>
<evidence type="ECO:0000256" key="1">
    <source>
        <dbReference type="ARBA" id="ARBA00001255"/>
    </source>
</evidence>
<dbReference type="Pfam" id="PF16875">
    <property type="entry name" value="Glyco_hydro_36N"/>
    <property type="match status" value="1"/>
</dbReference>
<dbReference type="EC" id="3.2.1.22" evidence="2 5"/>
<dbReference type="InterPro" id="IPR050985">
    <property type="entry name" value="Alpha-glycosidase_related"/>
</dbReference>
<feature type="active site" description="Proton donor" evidence="6">
    <location>
        <position position="549"/>
    </location>
</feature>
<comment type="caution">
    <text evidence="10">The sequence shown here is derived from an EMBL/GenBank/DDBJ whole genome shotgun (WGS) entry which is preliminary data.</text>
</comment>
<dbReference type="InterPro" id="IPR017853">
    <property type="entry name" value="GH"/>
</dbReference>
<proteinExistence type="inferred from homology"/>
<evidence type="ECO:0000256" key="2">
    <source>
        <dbReference type="ARBA" id="ARBA00012755"/>
    </source>
</evidence>
<dbReference type="CDD" id="cd14791">
    <property type="entry name" value="GH36"/>
    <property type="match status" value="1"/>
</dbReference>
<dbReference type="Proteomes" id="UP000824044">
    <property type="component" value="Unassembled WGS sequence"/>
</dbReference>
<feature type="binding site" evidence="7">
    <location>
        <position position="444"/>
    </location>
    <ligand>
        <name>substrate</name>
    </ligand>
</feature>
<feature type="binding site" evidence="7">
    <location>
        <position position="202"/>
    </location>
    <ligand>
        <name>substrate</name>
    </ligand>
</feature>